<dbReference type="AlphaFoldDB" id="A0A8J6CYC9"/>
<gene>
    <name evidence="4" type="ORF">CXB51_023682</name>
</gene>
<protein>
    <recommendedName>
        <fullName evidence="3">CCHC-type domain-containing protein</fullName>
    </recommendedName>
</protein>
<keyword evidence="1" id="KW-0862">Zinc</keyword>
<dbReference type="SMART" id="SM00719">
    <property type="entry name" value="Plus3"/>
    <property type="match status" value="1"/>
</dbReference>
<proteinExistence type="predicted"/>
<dbReference type="InterPro" id="IPR036875">
    <property type="entry name" value="Znf_CCHC_sf"/>
</dbReference>
<name>A0A8J6CYC9_9ROSI</name>
<dbReference type="EMBL" id="JAHUZN010000009">
    <property type="protein sequence ID" value="KAG8484553.1"/>
    <property type="molecule type" value="Genomic_DNA"/>
</dbReference>
<comment type="caution">
    <text evidence="4">The sequence shown here is derived from an EMBL/GenBank/DDBJ whole genome shotgun (WGS) entry which is preliminary data.</text>
</comment>
<dbReference type="GO" id="GO:0003677">
    <property type="term" value="F:DNA binding"/>
    <property type="evidence" value="ECO:0007669"/>
    <property type="project" value="InterPro"/>
</dbReference>
<keyword evidence="5" id="KW-1185">Reference proteome</keyword>
<dbReference type="Gene3D" id="3.90.70.200">
    <property type="entry name" value="Plus-3 domain"/>
    <property type="match status" value="1"/>
</dbReference>
<keyword evidence="1" id="KW-0863">Zinc-finger</keyword>
<evidence type="ECO:0000313" key="5">
    <source>
        <dbReference type="Proteomes" id="UP000701853"/>
    </source>
</evidence>
<evidence type="ECO:0000256" key="2">
    <source>
        <dbReference type="SAM" id="MobiDB-lite"/>
    </source>
</evidence>
<dbReference type="PANTHER" id="PTHR38940:SF4">
    <property type="entry name" value="OS01G0775100 PROTEIN"/>
    <property type="match status" value="1"/>
</dbReference>
<dbReference type="PANTHER" id="PTHR38940">
    <property type="entry name" value="PLUS3 DOMAIN-CONTAINING PROTEIN"/>
    <property type="match status" value="1"/>
</dbReference>
<dbReference type="Gene3D" id="4.10.60.10">
    <property type="entry name" value="Zinc finger, CCHC-type"/>
    <property type="match status" value="1"/>
</dbReference>
<dbReference type="Proteomes" id="UP000701853">
    <property type="component" value="Chromosome 9"/>
</dbReference>
<dbReference type="Pfam" id="PF03126">
    <property type="entry name" value="Plus-3"/>
    <property type="match status" value="1"/>
</dbReference>
<dbReference type="GO" id="GO:0008270">
    <property type="term" value="F:zinc ion binding"/>
    <property type="evidence" value="ECO:0007669"/>
    <property type="project" value="UniProtKB-KW"/>
</dbReference>
<dbReference type="InterPro" id="IPR036128">
    <property type="entry name" value="Plus3-like_sf"/>
</dbReference>
<dbReference type="PROSITE" id="PS50158">
    <property type="entry name" value="ZF_CCHC"/>
    <property type="match status" value="1"/>
</dbReference>
<dbReference type="OrthoDB" id="166375at2759"/>
<organism evidence="4 5">
    <name type="scientific">Gossypium anomalum</name>
    <dbReference type="NCBI Taxonomy" id="47600"/>
    <lineage>
        <taxon>Eukaryota</taxon>
        <taxon>Viridiplantae</taxon>
        <taxon>Streptophyta</taxon>
        <taxon>Embryophyta</taxon>
        <taxon>Tracheophyta</taxon>
        <taxon>Spermatophyta</taxon>
        <taxon>Magnoliopsida</taxon>
        <taxon>eudicotyledons</taxon>
        <taxon>Gunneridae</taxon>
        <taxon>Pentapetalae</taxon>
        <taxon>rosids</taxon>
        <taxon>malvids</taxon>
        <taxon>Malvales</taxon>
        <taxon>Malvaceae</taxon>
        <taxon>Malvoideae</taxon>
        <taxon>Gossypium</taxon>
    </lineage>
</organism>
<keyword evidence="1" id="KW-0479">Metal-binding</keyword>
<dbReference type="SUPFAM" id="SSF159042">
    <property type="entry name" value="Plus3-like"/>
    <property type="match status" value="1"/>
</dbReference>
<dbReference type="InterPro" id="IPR004343">
    <property type="entry name" value="Plus-3_dom"/>
</dbReference>
<accession>A0A8J6CYC9</accession>
<evidence type="ECO:0000259" key="3">
    <source>
        <dbReference type="PROSITE" id="PS50158"/>
    </source>
</evidence>
<feature type="domain" description="CCHC-type" evidence="3">
    <location>
        <begin position="635"/>
        <end position="650"/>
    </location>
</feature>
<evidence type="ECO:0000256" key="1">
    <source>
        <dbReference type="PROSITE-ProRule" id="PRU00047"/>
    </source>
</evidence>
<sequence length="910" mass="101052">MLIILLIKLPYPWWFTCYVLHEIRFFSSDFRIAGRMDHRTKSNMENEKNVEPVTDLRLALGYSGRRIERRSSNDLGAGAGANATSRIGMTFVATDPLSEIVWSPHKGLCLKCTECSFLENKRCLVQDTAGPSNAVRSLQEIDTYARSIDENPIDEQNINTSSLAFPILNTKVSDIDNLGNDKTELCHELQTDNGNSPVGTAALVNLAGKNDPRDVGDRTHLSGSQEKNVASPAENDLQGVGDNECVATSKVSSSESAFEAEKISRLNKEISASKHSPTNSGICRYRRKGKEKALSDGDVKGMMLKDDSHESVESCNSIGEKRWGFEQQLIVGSKRLKKHDGSFMNWISNMMKGFLKPKDETPSLLLTTTAANTNHSHKSPIESLDAGDKIQNPGHGNTGFQSIFHSIYSPKTKVQGTTPQSENDQAGLELTNKICNVDATPIACHRENFNFLNVFNERFKEPICGSRGGPPTRPKIASITSSPSKRSSEANIAVGVEKDRGSSSSSLGKRKMKTENIDSDPSSEAKTFRNIGYKSNLQGSLWITRFTPKASSSLLNRDTDGAVECLSDCMKPDLCPRNDVNVSNKPEEEASAGLRSLRPEDSQMIASHFVRRLDVLKQIMPSSISENRISSTVTCFFCGREGHHLQNCPEITDTEIEHLLRNMKSSNRYKRLPCVCFRCFELGHWAIACPSASRVQHHSACRASSLARLEENTELLDKNRDAIAGNATQIDTGKGPSTLYEIIADKMRSNTDMNKEYVSLSYKEIKPWGDFINQQSSDTPKAIFKAVRMLRLSRTDVLKWKNMEPSILHLKGFFLRLRLRKWEEGLGGTGYYVACITEANSQGAQQDSNRSIVVNVGGMKCSVDSQYISNHDFLEDELTAWLLATTRTGGKLPSEEELTMKVKERRMLGL</sequence>
<dbReference type="InterPro" id="IPR001878">
    <property type="entry name" value="Znf_CCHC"/>
</dbReference>
<dbReference type="SMART" id="SM00343">
    <property type="entry name" value="ZnF_C2HC"/>
    <property type="match status" value="2"/>
</dbReference>
<feature type="region of interest" description="Disordered" evidence="2">
    <location>
        <begin position="208"/>
        <end position="240"/>
    </location>
</feature>
<dbReference type="SUPFAM" id="SSF57756">
    <property type="entry name" value="Retrovirus zinc finger-like domains"/>
    <property type="match status" value="2"/>
</dbReference>
<evidence type="ECO:0000313" key="4">
    <source>
        <dbReference type="EMBL" id="KAG8484553.1"/>
    </source>
</evidence>
<feature type="compositionally biased region" description="Basic and acidic residues" evidence="2">
    <location>
        <begin position="210"/>
        <end position="220"/>
    </location>
</feature>
<reference evidence="4 5" key="1">
    <citation type="journal article" date="2021" name="bioRxiv">
        <title>The Gossypium anomalum genome as a resource for cotton improvement and evolutionary analysis of hybrid incompatibility.</title>
        <authorList>
            <person name="Grover C.E."/>
            <person name="Yuan D."/>
            <person name="Arick M.A."/>
            <person name="Miller E.R."/>
            <person name="Hu G."/>
            <person name="Peterson D.G."/>
            <person name="Wendel J.F."/>
            <person name="Udall J.A."/>
        </authorList>
    </citation>
    <scope>NUCLEOTIDE SEQUENCE [LARGE SCALE GENOMIC DNA]</scope>
    <source>
        <strain evidence="4">JFW-Udall</strain>
        <tissue evidence="4">Leaf</tissue>
    </source>
</reference>
<feature type="region of interest" description="Disordered" evidence="2">
    <location>
        <begin position="465"/>
        <end position="525"/>
    </location>
</feature>